<sequence>MDDSSAKKKKAPAAKKTTKASGSGDKPAKAPAKPRANSKKKEGNSSMNGKTLYDPPSSHSKEFSMRIFH</sequence>
<keyword evidence="3" id="KW-1185">Reference proteome</keyword>
<reference evidence="2 3" key="2">
    <citation type="submission" date="2018-11" db="EMBL/GenBank/DDBJ databases">
        <authorList>
            <consortium name="Pathogen Informatics"/>
        </authorList>
    </citation>
    <scope>NUCLEOTIDE SEQUENCE [LARGE SCALE GENOMIC DNA]</scope>
</reference>
<organism evidence="4">
    <name type="scientific">Anisakis simplex</name>
    <name type="common">Herring worm</name>
    <dbReference type="NCBI Taxonomy" id="6269"/>
    <lineage>
        <taxon>Eukaryota</taxon>
        <taxon>Metazoa</taxon>
        <taxon>Ecdysozoa</taxon>
        <taxon>Nematoda</taxon>
        <taxon>Chromadorea</taxon>
        <taxon>Rhabditida</taxon>
        <taxon>Spirurina</taxon>
        <taxon>Ascaridomorpha</taxon>
        <taxon>Ascaridoidea</taxon>
        <taxon>Anisakidae</taxon>
        <taxon>Anisakis</taxon>
        <taxon>Anisakis simplex complex</taxon>
    </lineage>
</organism>
<dbReference type="Proteomes" id="UP000267096">
    <property type="component" value="Unassembled WGS sequence"/>
</dbReference>
<feature type="compositionally biased region" description="Basic and acidic residues" evidence="1">
    <location>
        <begin position="59"/>
        <end position="69"/>
    </location>
</feature>
<dbReference type="WBParaSite" id="ASIM_0000763801-mRNA-1">
    <property type="protein sequence ID" value="ASIM_0000763801-mRNA-1"/>
    <property type="gene ID" value="ASIM_0000763801"/>
</dbReference>
<evidence type="ECO:0000313" key="3">
    <source>
        <dbReference type="Proteomes" id="UP000267096"/>
    </source>
</evidence>
<gene>
    <name evidence="2" type="ORF">ASIM_LOCUS7406</name>
</gene>
<accession>A0A0M3JJ22</accession>
<dbReference type="AlphaFoldDB" id="A0A0M3JJ22"/>
<proteinExistence type="predicted"/>
<evidence type="ECO:0000313" key="2">
    <source>
        <dbReference type="EMBL" id="VDK29116.1"/>
    </source>
</evidence>
<evidence type="ECO:0000256" key="1">
    <source>
        <dbReference type="SAM" id="MobiDB-lite"/>
    </source>
</evidence>
<evidence type="ECO:0000313" key="4">
    <source>
        <dbReference type="WBParaSite" id="ASIM_0000763801-mRNA-1"/>
    </source>
</evidence>
<protein>
    <submittedName>
        <fullName evidence="4">HMG box domain-containing protein</fullName>
    </submittedName>
</protein>
<dbReference type="EMBL" id="UYRR01017844">
    <property type="protein sequence ID" value="VDK29116.1"/>
    <property type="molecule type" value="Genomic_DNA"/>
</dbReference>
<reference evidence="4" key="1">
    <citation type="submission" date="2017-02" db="UniProtKB">
        <authorList>
            <consortium name="WormBaseParasite"/>
        </authorList>
    </citation>
    <scope>IDENTIFICATION</scope>
</reference>
<feature type="compositionally biased region" description="Basic residues" evidence="1">
    <location>
        <begin position="7"/>
        <end position="18"/>
    </location>
</feature>
<name>A0A0M3JJ22_ANISI</name>
<feature type="region of interest" description="Disordered" evidence="1">
    <location>
        <begin position="1"/>
        <end position="69"/>
    </location>
</feature>